<feature type="binding site" evidence="9">
    <location>
        <position position="364"/>
    </location>
    <ligand>
        <name>FAD</name>
        <dbReference type="ChEBI" id="CHEBI:57692"/>
    </ligand>
</feature>
<dbReference type="InterPro" id="IPR023753">
    <property type="entry name" value="FAD/NAD-binding_dom"/>
</dbReference>
<evidence type="ECO:0000256" key="2">
    <source>
        <dbReference type="ARBA" id="ARBA00008312"/>
    </source>
</evidence>
<accession>A0A2R5GVA7</accession>
<name>A0A2R5GVA7_9STRA</name>
<dbReference type="PANTHER" id="PTHR48467:SF1">
    <property type="entry name" value="GLUTAMATE SYNTHASE 1 [NADH], CHLOROPLASTIC-LIKE"/>
    <property type="match status" value="1"/>
</dbReference>
<evidence type="ECO:0000256" key="1">
    <source>
        <dbReference type="ARBA" id="ARBA00001974"/>
    </source>
</evidence>
<keyword evidence="3 8" id="KW-0285">Flavoprotein</keyword>
<sequence length="462" mass="50071">MALRFCVVGSGPGGMYTAKYLLKALGDRLSVDVVDKLPTAYGLVRYGVAPDHPEVKSVSNDFDEVMADERVRFFGNVHVGKDVSVDDLREAYDGVIFAYGATSDKPLGVKNEEGTKNVWGARAFVNWYNGHPEMADVAPPMLDHESAVIIGQGNVALDCARVLTKSVDELAKTDISRAALELLAESKVRRVSVIGRRGTAQAAFTIKELREQTKLDGVGCVIDKDELARGLTAASLEEIAGARATKRINDLIQKIAADSEKAKKKERNTFLRFLLSPTEILRDDTDRVSGIVLQHNRLEGEANAQRAVPLEGADLETLDCGLLIRSIGYRSEPIPGVPFNDRKATVDNDHGRVEGVKGLYTAGWVKRGPSGIIGTNITCAKDTVDSIVQDVESGAVTGTGQRTGIEPLLKSESPIVSWSDYERLDALERQRGESANPPAVREKLLSVSSMLEAMGLPVKQSQ</sequence>
<dbReference type="FunCoup" id="A0A2R5GVA7">
    <property type="interactions" value="102"/>
</dbReference>
<feature type="binding site" evidence="9">
    <location>
        <position position="43"/>
    </location>
    <ligand>
        <name>FAD</name>
        <dbReference type="ChEBI" id="CHEBI:57692"/>
    </ligand>
</feature>
<dbReference type="GO" id="GO:0016491">
    <property type="term" value="F:oxidoreductase activity"/>
    <property type="evidence" value="ECO:0007669"/>
    <property type="project" value="UniProtKB-KW"/>
</dbReference>
<comment type="cofactor">
    <cofactor evidence="1 8 9">
        <name>FAD</name>
        <dbReference type="ChEBI" id="CHEBI:57692"/>
    </cofactor>
</comment>
<evidence type="ECO:0000259" key="11">
    <source>
        <dbReference type="Pfam" id="PF07992"/>
    </source>
</evidence>
<protein>
    <recommendedName>
        <fullName evidence="8">NADPH:adrenodoxin oxidoreductase, mitochondrial</fullName>
        <ecNumber evidence="8">1.18.1.6</ecNumber>
    </recommendedName>
</protein>
<gene>
    <name evidence="12" type="ORF">FCC1311_109992</name>
</gene>
<dbReference type="PRINTS" id="PR00419">
    <property type="entry name" value="ADXRDTASE"/>
</dbReference>
<dbReference type="Gene3D" id="3.50.50.60">
    <property type="entry name" value="FAD/NAD(P)-binding domain"/>
    <property type="match status" value="1"/>
</dbReference>
<dbReference type="Proteomes" id="UP000241890">
    <property type="component" value="Unassembled WGS sequence"/>
</dbReference>
<dbReference type="PIRSF" id="PIRSF000362">
    <property type="entry name" value="FNR"/>
    <property type="match status" value="1"/>
</dbReference>
<evidence type="ECO:0000256" key="4">
    <source>
        <dbReference type="ARBA" id="ARBA00022827"/>
    </source>
</evidence>
<evidence type="ECO:0000256" key="7">
    <source>
        <dbReference type="ARBA" id="ARBA00048933"/>
    </source>
</evidence>
<dbReference type="InterPro" id="IPR055275">
    <property type="entry name" value="Ferredox_Rdtase"/>
</dbReference>
<dbReference type="Pfam" id="PF07992">
    <property type="entry name" value="Pyr_redox_2"/>
    <property type="match status" value="1"/>
</dbReference>
<feature type="binding site" evidence="10">
    <location>
        <begin position="196"/>
        <end position="197"/>
    </location>
    <ligand>
        <name>NADP(+)</name>
        <dbReference type="ChEBI" id="CHEBI:58349"/>
    </ligand>
</feature>
<keyword evidence="5 8" id="KW-0521">NADP</keyword>
<evidence type="ECO:0000256" key="3">
    <source>
        <dbReference type="ARBA" id="ARBA00022630"/>
    </source>
</evidence>
<evidence type="ECO:0000256" key="8">
    <source>
        <dbReference type="PIRNR" id="PIRNR000362"/>
    </source>
</evidence>
<dbReference type="GO" id="GO:0005739">
    <property type="term" value="C:mitochondrion"/>
    <property type="evidence" value="ECO:0007669"/>
    <property type="project" value="UniProtKB-SubCell"/>
</dbReference>
<evidence type="ECO:0000256" key="5">
    <source>
        <dbReference type="ARBA" id="ARBA00022857"/>
    </source>
</evidence>
<reference evidence="12 13" key="1">
    <citation type="submission" date="2017-12" db="EMBL/GenBank/DDBJ databases">
        <title>Sequencing, de novo assembly and annotation of complete genome of a new Thraustochytrid species, strain FCC1311.</title>
        <authorList>
            <person name="Sedici K."/>
            <person name="Godart F."/>
            <person name="Aiese Cigliano R."/>
            <person name="Sanseverino W."/>
            <person name="Barakat M."/>
            <person name="Ortet P."/>
            <person name="Marechal E."/>
            <person name="Cagnac O."/>
            <person name="Amato A."/>
        </authorList>
    </citation>
    <scope>NUCLEOTIDE SEQUENCE [LARGE SCALE GENOMIC DNA]</scope>
</reference>
<keyword evidence="13" id="KW-1185">Reference proteome</keyword>
<feature type="domain" description="FAD/NAD(P)-binding" evidence="11">
    <location>
        <begin position="5"/>
        <end position="168"/>
    </location>
</feature>
<comment type="catalytic activity">
    <reaction evidence="7 8">
        <text>2 reduced [adrenodoxin] + NADP(+) + H(+) = 2 oxidized [adrenodoxin] + NADPH</text>
        <dbReference type="Rhea" id="RHEA:42312"/>
        <dbReference type="Rhea" id="RHEA-COMP:9998"/>
        <dbReference type="Rhea" id="RHEA-COMP:9999"/>
        <dbReference type="ChEBI" id="CHEBI:15378"/>
        <dbReference type="ChEBI" id="CHEBI:33737"/>
        <dbReference type="ChEBI" id="CHEBI:33738"/>
        <dbReference type="ChEBI" id="CHEBI:57783"/>
        <dbReference type="ChEBI" id="CHEBI:58349"/>
        <dbReference type="EC" id="1.18.1.6"/>
    </reaction>
</comment>
<dbReference type="EMBL" id="BEYU01000215">
    <property type="protein sequence ID" value="GBG34777.1"/>
    <property type="molecule type" value="Genomic_DNA"/>
</dbReference>
<keyword evidence="6 8" id="KW-0560">Oxidoreductase</keyword>
<dbReference type="EC" id="1.18.1.6" evidence="8"/>
<dbReference type="AlphaFoldDB" id="A0A2R5GVA7"/>
<dbReference type="InterPro" id="IPR036188">
    <property type="entry name" value="FAD/NAD-bd_sf"/>
</dbReference>
<evidence type="ECO:0000313" key="12">
    <source>
        <dbReference type="EMBL" id="GBG34777.1"/>
    </source>
</evidence>
<dbReference type="InParanoid" id="A0A2R5GVA7"/>
<feature type="binding site" evidence="10">
    <location>
        <position position="371"/>
    </location>
    <ligand>
        <name>NADP(+)</name>
        <dbReference type="ChEBI" id="CHEBI:58349"/>
    </ligand>
</feature>
<evidence type="ECO:0000256" key="9">
    <source>
        <dbReference type="PIRSR" id="PIRSR000362-1"/>
    </source>
</evidence>
<dbReference type="OrthoDB" id="333024at2759"/>
<feature type="binding site" evidence="9">
    <location>
        <position position="79"/>
    </location>
    <ligand>
        <name>FAD</name>
        <dbReference type="ChEBI" id="CHEBI:57692"/>
    </ligand>
</feature>
<feature type="binding site" evidence="9">
    <location>
        <begin position="371"/>
        <end position="373"/>
    </location>
    <ligand>
        <name>FAD</name>
        <dbReference type="ChEBI" id="CHEBI:57692"/>
    </ligand>
</feature>
<comment type="similarity">
    <text evidence="2 8">Belongs to the ferredoxin--NADP reductase type 1 family.</text>
</comment>
<dbReference type="SUPFAM" id="SSF51971">
    <property type="entry name" value="Nucleotide-binding domain"/>
    <property type="match status" value="1"/>
</dbReference>
<dbReference type="Gene3D" id="3.40.50.720">
    <property type="entry name" value="NAD(P)-binding Rossmann-like Domain"/>
    <property type="match status" value="1"/>
</dbReference>
<feature type="binding site" evidence="10">
    <location>
        <position position="208"/>
    </location>
    <ligand>
        <name>NADP(+)</name>
        <dbReference type="ChEBI" id="CHEBI:58349"/>
    </ligand>
</feature>
<organism evidence="12 13">
    <name type="scientific">Hondaea fermentalgiana</name>
    <dbReference type="NCBI Taxonomy" id="2315210"/>
    <lineage>
        <taxon>Eukaryota</taxon>
        <taxon>Sar</taxon>
        <taxon>Stramenopiles</taxon>
        <taxon>Bigyra</taxon>
        <taxon>Labyrinthulomycetes</taxon>
        <taxon>Thraustochytrida</taxon>
        <taxon>Thraustochytriidae</taxon>
        <taxon>Hondaea</taxon>
    </lineage>
</organism>
<dbReference type="PANTHER" id="PTHR48467">
    <property type="entry name" value="GLUTAMATE SYNTHASE 1 [NADH], CHLOROPLASTIC-LIKE"/>
    <property type="match status" value="1"/>
</dbReference>
<feature type="binding site" evidence="10">
    <location>
        <begin position="152"/>
        <end position="155"/>
    </location>
    <ligand>
        <name>NADP(+)</name>
        <dbReference type="ChEBI" id="CHEBI:58349"/>
    </ligand>
</feature>
<proteinExistence type="inferred from homology"/>
<comment type="caution">
    <text evidence="12">The sequence shown here is derived from an EMBL/GenBank/DDBJ whole genome shotgun (WGS) entry which is preliminary data.</text>
</comment>
<keyword evidence="4 8" id="KW-0274">FAD</keyword>
<evidence type="ECO:0000256" key="6">
    <source>
        <dbReference type="ARBA" id="ARBA00023002"/>
    </source>
</evidence>
<dbReference type="InterPro" id="IPR021163">
    <property type="entry name" value="Ferredox_Rdtase_adrenod"/>
</dbReference>
<evidence type="ECO:0000256" key="10">
    <source>
        <dbReference type="PIRSR" id="PIRSR000362-2"/>
    </source>
</evidence>
<comment type="subcellular location">
    <subcellularLocation>
        <location evidence="8">Mitochondrion</location>
    </subcellularLocation>
</comment>
<evidence type="ECO:0000313" key="13">
    <source>
        <dbReference type="Proteomes" id="UP000241890"/>
    </source>
</evidence>
<keyword evidence="8" id="KW-0496">Mitochondrion</keyword>